<dbReference type="PIRSF" id="PIRSF029171">
    <property type="entry name" value="Esterase_LipA"/>
    <property type="match status" value="1"/>
</dbReference>
<dbReference type="Gene3D" id="3.40.50.1820">
    <property type="entry name" value="alpha/beta hydrolase"/>
    <property type="match status" value="2"/>
</dbReference>
<dbReference type="GO" id="GO:0004806">
    <property type="term" value="F:triacylglycerol lipase activity"/>
    <property type="evidence" value="ECO:0007669"/>
    <property type="project" value="InterPro"/>
</dbReference>
<keyword evidence="2" id="KW-1185">Reference proteome</keyword>
<dbReference type="InterPro" id="IPR029058">
    <property type="entry name" value="AB_hydrolase_fold"/>
</dbReference>
<protein>
    <submittedName>
        <fullName evidence="1">Lipase</fullName>
    </submittedName>
</protein>
<dbReference type="OrthoDB" id="9798122at2"/>
<dbReference type="InterPro" id="IPR005152">
    <property type="entry name" value="Lipase_secreted"/>
</dbReference>
<dbReference type="Proteomes" id="UP000178953">
    <property type="component" value="Unassembled WGS sequence"/>
</dbReference>
<proteinExistence type="predicted"/>
<reference evidence="1 2" key="1">
    <citation type="submission" date="2016-09" db="EMBL/GenBank/DDBJ databases">
        <title>genome sequence of Mycobacterium sp. 739 SCH.</title>
        <authorList>
            <person name="Greninger A.L."/>
            <person name="Qin X."/>
            <person name="Jerome K."/>
            <person name="Vora S."/>
            <person name="Quinn K."/>
        </authorList>
    </citation>
    <scope>NUCLEOTIDE SEQUENCE [LARGE SCALE GENOMIC DNA]</scope>
    <source>
        <strain evidence="1 2">SCH</strain>
    </source>
</reference>
<dbReference type="GO" id="GO:0016042">
    <property type="term" value="P:lipid catabolic process"/>
    <property type="evidence" value="ECO:0007669"/>
    <property type="project" value="InterPro"/>
</dbReference>
<comment type="caution">
    <text evidence="1">The sequence shown here is derived from an EMBL/GenBank/DDBJ whole genome shotgun (WGS) entry which is preliminary data.</text>
</comment>
<evidence type="ECO:0000313" key="2">
    <source>
        <dbReference type="Proteomes" id="UP000178953"/>
    </source>
</evidence>
<dbReference type="AlphaFoldDB" id="A0A1E8Q1N6"/>
<dbReference type="SUPFAM" id="SSF53474">
    <property type="entry name" value="alpha/beta-Hydrolases"/>
    <property type="match status" value="1"/>
</dbReference>
<dbReference type="Pfam" id="PF03583">
    <property type="entry name" value="LIP"/>
    <property type="match status" value="1"/>
</dbReference>
<evidence type="ECO:0000313" key="1">
    <source>
        <dbReference type="EMBL" id="OFJ52508.1"/>
    </source>
</evidence>
<dbReference type="EMBL" id="MCHX01000039">
    <property type="protein sequence ID" value="OFJ52508.1"/>
    <property type="molecule type" value="Genomic_DNA"/>
</dbReference>
<accession>A0A1E8Q1N6</accession>
<gene>
    <name evidence="1" type="ORF">BEL07_17180</name>
</gene>
<organism evidence="1 2">
    <name type="scientific">Mycolicibacterium grossiae</name>
    <dbReference type="NCBI Taxonomy" id="1552759"/>
    <lineage>
        <taxon>Bacteria</taxon>
        <taxon>Bacillati</taxon>
        <taxon>Actinomycetota</taxon>
        <taxon>Actinomycetes</taxon>
        <taxon>Mycobacteriales</taxon>
        <taxon>Mycobacteriaceae</taxon>
        <taxon>Mycolicibacterium</taxon>
    </lineage>
</organism>
<dbReference type="PANTHER" id="PTHR34853:SF1">
    <property type="entry name" value="LIPASE 5"/>
    <property type="match status" value="1"/>
</dbReference>
<sequence length="379" mass="39612">MPLPGDFGGDAAGSLLSAHTLPTLDRRLSAASSVAARITYLSTSGIDGSVREVSGTVFTPAGTPPDGGWPVIAYGHPTTGTRSECAPSLDPMLLGMSQTVTGLVKAGYVVTVADYQGLGTDGYHPYLDATTEGYNLIDSVRAARKLTAGASTRWAAFGGSQGGQAAWAANELAGGYAPELQLVGSASYSAPLSLEGFVDGAVEGTLTSEQRLALLQVLGSLAAASPDFPLDDYRSGLAKEKWDVFEACKGPQAEERDRLANDLTADDVRPASPGAAETLRARLTAMSLPKVPATAPLLIVYGGQDQLVPPVWTDRALEEACRKGDVIQIEFQPDRGHADVDGGSAFPWINQRFAGEPVRNDCPAFLGPVEPPETEQVPQ</sequence>
<dbReference type="PANTHER" id="PTHR34853">
    <property type="match status" value="1"/>
</dbReference>
<name>A0A1E8Q1N6_9MYCO</name>